<sequence>MAAAIPRHLLETLTNCPACAQRYIDPRVLPSCGHTVCQPCLEQEWQQHHDSSLNGGNTNEHINGGSIVTHQCPVPTCQKPIISVKNIDDLPINQTVLHLVQSSNFYVEANGQCEVCHQSPSFVKCSHCSSLVCFDCGHRHRRDATMSLEKELEQLEQTHYEMSEMVFGTRDSFARRRDELIDDIRKYYANLINEMKCAQLETEQNFTKQYMSNMTTIEQLVDHHKQEIDHIQKHIHELRAFISDWSTIEQFKQVRSKLKQIKDEMNEANRLFNKEMPDLTLDLNYMHKLKTYNSEQKIQSPSQTQEVTDKHFNSSNIDDVSNIVTASSGSSTINETKPVSTPTITRSKPHNGHYTSLNSIANIPTTTSNGLSIVTNTTGSQAHFHNTHHIPNNLTTTTSNLPKTISNSVADLTLSSSSSNNSSLLNHKSSINSKTNNFLSKLDNCSTEAYKKIPLSQSFEWGILAVTNTDLILLYNKDKSSLVIFDSNGHENERIQWSEGDIKDLCIYHDDSIVVIGEHKIPSKPVECKLYLCNLNRKQLERDRIVERGLNCQRCASDEQMIYYGSEKGCNKSKISVFDNDLQLTVTFEAGVEIRSIAVDKLFCFILGKRREREPGRYMVEKRQKTGQLIRRVDLYELNADNMNRLIVDGYGGIIVTDGGNKKVWAVGASGEKKCVQYRPWPWSIGFLTNETLLILHAGCLTFHVNNKPNVNSITPIQSPSMSTRQISVSNDKL</sequence>
<evidence type="ECO:0000256" key="2">
    <source>
        <dbReference type="ARBA" id="ARBA00022771"/>
    </source>
</evidence>
<dbReference type="EMBL" id="CAJOBC010001757">
    <property type="protein sequence ID" value="CAF3696902.1"/>
    <property type="molecule type" value="Genomic_DNA"/>
</dbReference>
<keyword evidence="1" id="KW-0479">Metal-binding</keyword>
<feature type="domain" description="RING-type" evidence="6">
    <location>
        <begin position="16"/>
        <end position="74"/>
    </location>
</feature>
<dbReference type="EMBL" id="CAJNOK010001135">
    <property type="protein sequence ID" value="CAF0795383.1"/>
    <property type="molecule type" value="Genomic_DNA"/>
</dbReference>
<gene>
    <name evidence="8" type="ORF">GPM918_LOCUS9441</name>
    <name evidence="7" type="ORF">OVA965_LOCUS4357</name>
    <name evidence="10" type="ORF">SRO942_LOCUS9442</name>
    <name evidence="9" type="ORF">TMI583_LOCUS4355</name>
</gene>
<proteinExistence type="predicted"/>
<evidence type="ECO:0000313" key="11">
    <source>
        <dbReference type="Proteomes" id="UP000663829"/>
    </source>
</evidence>
<evidence type="ECO:0000313" key="10">
    <source>
        <dbReference type="EMBL" id="CAF3696902.1"/>
    </source>
</evidence>
<dbReference type="EMBL" id="CAJOBA010001135">
    <property type="protein sequence ID" value="CAF3578402.1"/>
    <property type="molecule type" value="Genomic_DNA"/>
</dbReference>
<evidence type="ECO:0000259" key="6">
    <source>
        <dbReference type="PROSITE" id="PS50089"/>
    </source>
</evidence>
<reference evidence="8" key="1">
    <citation type="submission" date="2021-02" db="EMBL/GenBank/DDBJ databases">
        <authorList>
            <person name="Nowell W R."/>
        </authorList>
    </citation>
    <scope>NUCLEOTIDE SEQUENCE</scope>
</reference>
<dbReference type="Proteomes" id="UP000677228">
    <property type="component" value="Unassembled WGS sequence"/>
</dbReference>
<dbReference type="Proteomes" id="UP000681722">
    <property type="component" value="Unassembled WGS sequence"/>
</dbReference>
<evidence type="ECO:0000256" key="4">
    <source>
        <dbReference type="PROSITE-ProRule" id="PRU00175"/>
    </source>
</evidence>
<evidence type="ECO:0000256" key="3">
    <source>
        <dbReference type="ARBA" id="ARBA00022833"/>
    </source>
</evidence>
<organism evidence="8 11">
    <name type="scientific">Didymodactylos carnosus</name>
    <dbReference type="NCBI Taxonomy" id="1234261"/>
    <lineage>
        <taxon>Eukaryota</taxon>
        <taxon>Metazoa</taxon>
        <taxon>Spiralia</taxon>
        <taxon>Gnathifera</taxon>
        <taxon>Rotifera</taxon>
        <taxon>Eurotatoria</taxon>
        <taxon>Bdelloidea</taxon>
        <taxon>Philodinida</taxon>
        <taxon>Philodinidae</taxon>
        <taxon>Didymodactylos</taxon>
    </lineage>
</organism>
<dbReference type="SUPFAM" id="SSF101898">
    <property type="entry name" value="NHL repeat"/>
    <property type="match status" value="1"/>
</dbReference>
<dbReference type="Gene3D" id="3.30.40.10">
    <property type="entry name" value="Zinc/RING finger domain, C3HC4 (zinc finger)"/>
    <property type="match status" value="1"/>
</dbReference>
<accession>A0A814AMH4</accession>
<evidence type="ECO:0000313" key="7">
    <source>
        <dbReference type="EMBL" id="CAF0795383.1"/>
    </source>
</evidence>
<feature type="region of interest" description="Disordered" evidence="5">
    <location>
        <begin position="328"/>
        <end position="361"/>
    </location>
</feature>
<keyword evidence="3" id="KW-0862">Zinc</keyword>
<keyword evidence="2 4" id="KW-0863">Zinc-finger</keyword>
<comment type="caution">
    <text evidence="8">The sequence shown here is derived from an EMBL/GenBank/DDBJ whole genome shotgun (WGS) entry which is preliminary data.</text>
</comment>
<dbReference type="GO" id="GO:0008270">
    <property type="term" value="F:zinc ion binding"/>
    <property type="evidence" value="ECO:0007669"/>
    <property type="project" value="UniProtKB-KW"/>
</dbReference>
<dbReference type="EMBL" id="CAJNOQ010001757">
    <property type="protein sequence ID" value="CAF0916852.1"/>
    <property type="molecule type" value="Genomic_DNA"/>
</dbReference>
<dbReference type="SUPFAM" id="SSF57850">
    <property type="entry name" value="RING/U-box"/>
    <property type="match status" value="1"/>
</dbReference>
<evidence type="ECO:0000256" key="1">
    <source>
        <dbReference type="ARBA" id="ARBA00022723"/>
    </source>
</evidence>
<dbReference type="PROSITE" id="PS00518">
    <property type="entry name" value="ZF_RING_1"/>
    <property type="match status" value="1"/>
</dbReference>
<dbReference type="PROSITE" id="PS50089">
    <property type="entry name" value="ZF_RING_2"/>
    <property type="match status" value="1"/>
</dbReference>
<evidence type="ECO:0000313" key="8">
    <source>
        <dbReference type="EMBL" id="CAF0916852.1"/>
    </source>
</evidence>
<evidence type="ECO:0000256" key="5">
    <source>
        <dbReference type="SAM" id="MobiDB-lite"/>
    </source>
</evidence>
<dbReference type="InterPro" id="IPR013083">
    <property type="entry name" value="Znf_RING/FYVE/PHD"/>
</dbReference>
<evidence type="ECO:0000313" key="9">
    <source>
        <dbReference type="EMBL" id="CAF3578402.1"/>
    </source>
</evidence>
<dbReference type="OrthoDB" id="654191at2759"/>
<name>A0A814AMH4_9BILA</name>
<feature type="compositionally biased region" description="Polar residues" evidence="5">
    <location>
        <begin position="328"/>
        <end position="346"/>
    </location>
</feature>
<dbReference type="Proteomes" id="UP000682733">
    <property type="component" value="Unassembled WGS sequence"/>
</dbReference>
<dbReference type="Proteomes" id="UP000663829">
    <property type="component" value="Unassembled WGS sequence"/>
</dbReference>
<dbReference type="Pfam" id="PF13445">
    <property type="entry name" value="zf-RING_UBOX"/>
    <property type="match status" value="1"/>
</dbReference>
<keyword evidence="11" id="KW-1185">Reference proteome</keyword>
<protein>
    <recommendedName>
        <fullName evidence="6">RING-type domain-containing protein</fullName>
    </recommendedName>
</protein>
<dbReference type="InterPro" id="IPR001841">
    <property type="entry name" value="Znf_RING"/>
</dbReference>
<dbReference type="AlphaFoldDB" id="A0A814AMH4"/>
<dbReference type="InterPro" id="IPR027370">
    <property type="entry name" value="Znf-RING_euk"/>
</dbReference>
<dbReference type="InterPro" id="IPR017907">
    <property type="entry name" value="Znf_RING_CS"/>
</dbReference>
<dbReference type="SMART" id="SM00184">
    <property type="entry name" value="RING"/>
    <property type="match status" value="1"/>
</dbReference>